<evidence type="ECO:0000256" key="5">
    <source>
        <dbReference type="ARBA" id="ARBA00023136"/>
    </source>
</evidence>
<gene>
    <name evidence="7" type="ORF">FA13DRAFT_441803</name>
</gene>
<dbReference type="SMART" id="SM01378">
    <property type="entry name" value="Romo1"/>
    <property type="match status" value="1"/>
</dbReference>
<evidence type="ECO:0000313" key="7">
    <source>
        <dbReference type="EMBL" id="TEB39110.1"/>
    </source>
</evidence>
<dbReference type="PANTHER" id="PTHR28525">
    <property type="entry name" value="REACTIVE OXYGEN SPECIES MODULATOR 1"/>
    <property type="match status" value="1"/>
</dbReference>
<proteinExistence type="inferred from homology"/>
<evidence type="ECO:0000313" key="8">
    <source>
        <dbReference type="Proteomes" id="UP000298030"/>
    </source>
</evidence>
<organism evidence="7 8">
    <name type="scientific">Coprinellus micaceus</name>
    <name type="common">Glistening ink-cap mushroom</name>
    <name type="synonym">Coprinus micaceus</name>
    <dbReference type="NCBI Taxonomy" id="71717"/>
    <lineage>
        <taxon>Eukaryota</taxon>
        <taxon>Fungi</taxon>
        <taxon>Dikarya</taxon>
        <taxon>Basidiomycota</taxon>
        <taxon>Agaricomycotina</taxon>
        <taxon>Agaricomycetes</taxon>
        <taxon>Agaricomycetidae</taxon>
        <taxon>Agaricales</taxon>
        <taxon>Agaricineae</taxon>
        <taxon>Psathyrellaceae</taxon>
        <taxon>Coprinellus</taxon>
    </lineage>
</organism>
<keyword evidence="4 6" id="KW-1133">Transmembrane helix</keyword>
<keyword evidence="8" id="KW-1185">Reference proteome</keyword>
<protein>
    <recommendedName>
        <fullName evidence="9">Mitochondrial genome maintenance protein Mgr2</fullName>
    </recommendedName>
</protein>
<feature type="transmembrane region" description="Helical" evidence="6">
    <location>
        <begin position="56"/>
        <end position="78"/>
    </location>
</feature>
<keyword evidence="3 6" id="KW-0812">Transmembrane</keyword>
<dbReference type="Pfam" id="PF10247">
    <property type="entry name" value="Romo1"/>
    <property type="match status" value="1"/>
</dbReference>
<reference evidence="7 8" key="1">
    <citation type="journal article" date="2019" name="Nat. Ecol. Evol.">
        <title>Megaphylogeny resolves global patterns of mushroom evolution.</title>
        <authorList>
            <person name="Varga T."/>
            <person name="Krizsan K."/>
            <person name="Foldi C."/>
            <person name="Dima B."/>
            <person name="Sanchez-Garcia M."/>
            <person name="Sanchez-Ramirez S."/>
            <person name="Szollosi G.J."/>
            <person name="Szarkandi J.G."/>
            <person name="Papp V."/>
            <person name="Albert L."/>
            <person name="Andreopoulos W."/>
            <person name="Angelini C."/>
            <person name="Antonin V."/>
            <person name="Barry K.W."/>
            <person name="Bougher N.L."/>
            <person name="Buchanan P."/>
            <person name="Buyck B."/>
            <person name="Bense V."/>
            <person name="Catcheside P."/>
            <person name="Chovatia M."/>
            <person name="Cooper J."/>
            <person name="Damon W."/>
            <person name="Desjardin D."/>
            <person name="Finy P."/>
            <person name="Geml J."/>
            <person name="Haridas S."/>
            <person name="Hughes K."/>
            <person name="Justo A."/>
            <person name="Karasinski D."/>
            <person name="Kautmanova I."/>
            <person name="Kiss B."/>
            <person name="Kocsube S."/>
            <person name="Kotiranta H."/>
            <person name="LaButti K.M."/>
            <person name="Lechner B.E."/>
            <person name="Liimatainen K."/>
            <person name="Lipzen A."/>
            <person name="Lukacs Z."/>
            <person name="Mihaltcheva S."/>
            <person name="Morgado L.N."/>
            <person name="Niskanen T."/>
            <person name="Noordeloos M.E."/>
            <person name="Ohm R.A."/>
            <person name="Ortiz-Santana B."/>
            <person name="Ovrebo C."/>
            <person name="Racz N."/>
            <person name="Riley R."/>
            <person name="Savchenko A."/>
            <person name="Shiryaev A."/>
            <person name="Soop K."/>
            <person name="Spirin V."/>
            <person name="Szebenyi C."/>
            <person name="Tomsovsky M."/>
            <person name="Tulloss R.E."/>
            <person name="Uehling J."/>
            <person name="Grigoriev I.V."/>
            <person name="Vagvolgyi C."/>
            <person name="Papp T."/>
            <person name="Martin F.M."/>
            <person name="Miettinen O."/>
            <person name="Hibbett D.S."/>
            <person name="Nagy L.G."/>
        </authorList>
    </citation>
    <scope>NUCLEOTIDE SEQUENCE [LARGE SCALE GENOMIC DNA]</scope>
    <source>
        <strain evidence="7 8">FP101781</strain>
    </source>
</reference>
<comment type="caution">
    <text evidence="7">The sequence shown here is derived from an EMBL/GenBank/DDBJ whole genome shotgun (WGS) entry which is preliminary data.</text>
</comment>
<sequence>MPPVPQHQHGFEQPSIWQKSEMGAMMGGGVGLTIGFIFGSWSIIRHGSGPRGFMATLSQYMLSSAATFSFFLAIGSVIRSDSPLALRMEAMQLQMAASNPILRSKVQSAHLIRARWAEERAARSNN</sequence>
<dbReference type="InterPro" id="IPR018450">
    <property type="entry name" value="Romo1/Mgr2"/>
</dbReference>
<keyword evidence="5 6" id="KW-0472">Membrane</keyword>
<dbReference type="GO" id="GO:0045039">
    <property type="term" value="P:protein insertion into mitochondrial inner membrane"/>
    <property type="evidence" value="ECO:0007669"/>
    <property type="project" value="TreeGrafter"/>
</dbReference>
<evidence type="ECO:0000256" key="4">
    <source>
        <dbReference type="ARBA" id="ARBA00022989"/>
    </source>
</evidence>
<dbReference type="EMBL" id="QPFP01000002">
    <property type="protein sequence ID" value="TEB39110.1"/>
    <property type="molecule type" value="Genomic_DNA"/>
</dbReference>
<feature type="transmembrane region" description="Helical" evidence="6">
    <location>
        <begin position="23"/>
        <end position="44"/>
    </location>
</feature>
<dbReference type="AlphaFoldDB" id="A0A4Y7TY68"/>
<name>A0A4Y7TY68_COPMI</name>
<dbReference type="Proteomes" id="UP000298030">
    <property type="component" value="Unassembled WGS sequence"/>
</dbReference>
<dbReference type="STRING" id="71717.A0A4Y7TY68"/>
<evidence type="ECO:0000256" key="2">
    <source>
        <dbReference type="ARBA" id="ARBA00007839"/>
    </source>
</evidence>
<dbReference type="PANTHER" id="PTHR28525:SF1">
    <property type="entry name" value="REACTIVE OXYGEN SPECIES MODULATOR 1"/>
    <property type="match status" value="1"/>
</dbReference>
<evidence type="ECO:0008006" key="9">
    <source>
        <dbReference type="Google" id="ProtNLM"/>
    </source>
</evidence>
<evidence type="ECO:0000256" key="1">
    <source>
        <dbReference type="ARBA" id="ARBA00004370"/>
    </source>
</evidence>
<dbReference type="GO" id="GO:0030150">
    <property type="term" value="P:protein import into mitochondrial matrix"/>
    <property type="evidence" value="ECO:0007669"/>
    <property type="project" value="TreeGrafter"/>
</dbReference>
<evidence type="ECO:0000256" key="6">
    <source>
        <dbReference type="SAM" id="Phobius"/>
    </source>
</evidence>
<comment type="subcellular location">
    <subcellularLocation>
        <location evidence="1">Membrane</location>
    </subcellularLocation>
</comment>
<dbReference type="OrthoDB" id="5409308at2759"/>
<accession>A0A4Y7TY68</accession>
<dbReference type="GO" id="GO:0005744">
    <property type="term" value="C:TIM23 mitochondrial import inner membrane translocase complex"/>
    <property type="evidence" value="ECO:0007669"/>
    <property type="project" value="TreeGrafter"/>
</dbReference>
<evidence type="ECO:0000256" key="3">
    <source>
        <dbReference type="ARBA" id="ARBA00022692"/>
    </source>
</evidence>
<comment type="similarity">
    <text evidence="2">Belongs to the MGR2 family.</text>
</comment>